<dbReference type="Proteomes" id="UP000297225">
    <property type="component" value="Unassembled WGS sequence"/>
</dbReference>
<proteinExistence type="predicted"/>
<name>A0A4Y8WRL0_9PORP</name>
<evidence type="ECO:0000313" key="1">
    <source>
        <dbReference type="EMBL" id="TFH96725.1"/>
    </source>
</evidence>
<reference evidence="1 2" key="1">
    <citation type="submission" date="2019-03" db="EMBL/GenBank/DDBJ databases">
        <title>Porphyromonas levii Isolated from the Uterus of Dairy Cows.</title>
        <authorList>
            <person name="Francis A.M."/>
        </authorList>
    </citation>
    <scope>NUCLEOTIDE SEQUENCE [LARGE SCALE GENOMIC DNA]</scope>
    <source>
        <strain evidence="1 2">AF5678</strain>
    </source>
</reference>
<gene>
    <name evidence="1" type="ORF">E4P47_01825</name>
</gene>
<dbReference type="EMBL" id="SPNC01000014">
    <property type="protein sequence ID" value="TFH96725.1"/>
    <property type="molecule type" value="Genomic_DNA"/>
</dbReference>
<dbReference type="RefSeq" id="WP_134849238.1">
    <property type="nucleotide sequence ID" value="NZ_CP197400.1"/>
</dbReference>
<sequence>MERKVSKEGKESFQRWKRKFPTMETYLSKGGKLFGKVDSVPHGTDTPPLQKRGKSQCVSIAEMVRVQRFEEK</sequence>
<keyword evidence="2" id="KW-1185">Reference proteome</keyword>
<comment type="caution">
    <text evidence="1">The sequence shown here is derived from an EMBL/GenBank/DDBJ whole genome shotgun (WGS) entry which is preliminary data.</text>
</comment>
<protein>
    <submittedName>
        <fullName evidence="1">Uncharacterized protein</fullName>
    </submittedName>
</protein>
<evidence type="ECO:0000313" key="2">
    <source>
        <dbReference type="Proteomes" id="UP000297225"/>
    </source>
</evidence>
<organism evidence="1 2">
    <name type="scientific">Porphyromonas levii</name>
    <dbReference type="NCBI Taxonomy" id="28114"/>
    <lineage>
        <taxon>Bacteria</taxon>
        <taxon>Pseudomonadati</taxon>
        <taxon>Bacteroidota</taxon>
        <taxon>Bacteroidia</taxon>
        <taxon>Bacteroidales</taxon>
        <taxon>Porphyromonadaceae</taxon>
        <taxon>Porphyromonas</taxon>
    </lineage>
</organism>
<dbReference type="AlphaFoldDB" id="A0A4Y8WRL0"/>
<accession>A0A4Y8WRL0</accession>